<dbReference type="PROSITE" id="PS01124">
    <property type="entry name" value="HTH_ARAC_FAMILY_2"/>
    <property type="match status" value="1"/>
</dbReference>
<gene>
    <name evidence="7" type="ORF">BK123_18460</name>
</gene>
<dbReference type="AlphaFoldDB" id="A0A1R1AZF1"/>
<dbReference type="SUPFAM" id="SSF46689">
    <property type="entry name" value="Homeodomain-like"/>
    <property type="match status" value="2"/>
</dbReference>
<dbReference type="InterPro" id="IPR001789">
    <property type="entry name" value="Sig_transdc_resp-reg_receiver"/>
</dbReference>
<evidence type="ECO:0000256" key="4">
    <source>
        <dbReference type="PROSITE-ProRule" id="PRU00169"/>
    </source>
</evidence>
<name>A0A1R1AZF1_PAELA</name>
<evidence type="ECO:0000313" key="8">
    <source>
        <dbReference type="Proteomes" id="UP000187074"/>
    </source>
</evidence>
<dbReference type="Pfam" id="PF12833">
    <property type="entry name" value="HTH_18"/>
    <property type="match status" value="1"/>
</dbReference>
<evidence type="ECO:0000256" key="3">
    <source>
        <dbReference type="ARBA" id="ARBA00023163"/>
    </source>
</evidence>
<dbReference type="InterPro" id="IPR018060">
    <property type="entry name" value="HTH_AraC"/>
</dbReference>
<feature type="modified residue" description="4-aspartylphosphate" evidence="4">
    <location>
        <position position="53"/>
    </location>
</feature>
<feature type="domain" description="Response regulatory" evidence="6">
    <location>
        <begin position="2"/>
        <end position="118"/>
    </location>
</feature>
<evidence type="ECO:0000256" key="2">
    <source>
        <dbReference type="ARBA" id="ARBA00023125"/>
    </source>
</evidence>
<dbReference type="SUPFAM" id="SSF52172">
    <property type="entry name" value="CheY-like"/>
    <property type="match status" value="1"/>
</dbReference>
<dbReference type="Pfam" id="PF00072">
    <property type="entry name" value="Response_reg"/>
    <property type="match status" value="1"/>
</dbReference>
<dbReference type="SMART" id="SM00448">
    <property type="entry name" value="REC"/>
    <property type="match status" value="1"/>
</dbReference>
<feature type="domain" description="HTH araC/xylS-type" evidence="5">
    <location>
        <begin position="400"/>
        <end position="498"/>
    </location>
</feature>
<evidence type="ECO:0000259" key="6">
    <source>
        <dbReference type="PROSITE" id="PS50110"/>
    </source>
</evidence>
<sequence length="502" mass="56611">MKIIVADDEMLARETLILILEDIRPGLDVTEAKNGLELVQQASELRPDIIFVDIRMPGKSGLEAMEDALPHTPYAQWIIMTGFAEFDYARQALKLGALDYLLKPIEPSDVERIVQRAAARIGQDTKSLSREFESVVTSLWHNPIMQTGPEHETAELEGQWTGMLLYETQPVHGNDARSEQAGLLPQAARQVIADHGSKELLLALIGLEQGEYALIGKALTSPAEANLRRLPKLLHDMLNSRSPEHPRSRPAAVLESGTYDSFEPLRNEMLEMRSLSYLRSVADDGKPLLLADMRRLAKDPVTARFGTTAVQLVRAYAEGDYTAFMTCGDKLRMLWADEREAARKLQSRLLAFLAGSLTKETPTPMFEGFDPWLEQLYEETGTRLLRKKSEGDPTAKEWFEEVVLYLEAHFCGDITVSAVAERFEVSPNHLSTLFHKRMGVTFSQYVTRLRMMKAKELLSIPGMKVNEAAEQVGYYSTRHFTNLFREYVGCYPSEFGKLLKPK</sequence>
<dbReference type="Gene3D" id="1.10.10.60">
    <property type="entry name" value="Homeodomain-like"/>
    <property type="match status" value="2"/>
</dbReference>
<reference evidence="7 8" key="1">
    <citation type="submission" date="2016-11" db="EMBL/GenBank/DDBJ databases">
        <title>Paenibacillus species isolates.</title>
        <authorList>
            <person name="Beno S.M."/>
        </authorList>
    </citation>
    <scope>NUCLEOTIDE SEQUENCE [LARGE SCALE GENOMIC DNA]</scope>
    <source>
        <strain evidence="7 8">FSL F4-0100</strain>
    </source>
</reference>
<dbReference type="Proteomes" id="UP000187074">
    <property type="component" value="Unassembled WGS sequence"/>
</dbReference>
<dbReference type="CDD" id="cd17536">
    <property type="entry name" value="REC_YesN-like"/>
    <property type="match status" value="1"/>
</dbReference>
<dbReference type="Gene3D" id="3.40.50.2300">
    <property type="match status" value="1"/>
</dbReference>
<protein>
    <recommendedName>
        <fullName evidence="9">DNA-binding response regulator</fullName>
    </recommendedName>
</protein>
<dbReference type="RefSeq" id="WP_076323835.1">
    <property type="nucleotide sequence ID" value="NZ_MRTF01000006.1"/>
</dbReference>
<evidence type="ECO:0008006" key="9">
    <source>
        <dbReference type="Google" id="ProtNLM"/>
    </source>
</evidence>
<evidence type="ECO:0000313" key="7">
    <source>
        <dbReference type="EMBL" id="OME91442.1"/>
    </source>
</evidence>
<organism evidence="7 8">
    <name type="scientific">Paenibacillus lautus</name>
    <name type="common">Bacillus lautus</name>
    <dbReference type="NCBI Taxonomy" id="1401"/>
    <lineage>
        <taxon>Bacteria</taxon>
        <taxon>Bacillati</taxon>
        <taxon>Bacillota</taxon>
        <taxon>Bacilli</taxon>
        <taxon>Bacillales</taxon>
        <taxon>Paenibacillaceae</taxon>
        <taxon>Paenibacillus</taxon>
    </lineage>
</organism>
<dbReference type="GO" id="GO:0043565">
    <property type="term" value="F:sequence-specific DNA binding"/>
    <property type="evidence" value="ECO:0007669"/>
    <property type="project" value="InterPro"/>
</dbReference>
<dbReference type="EMBL" id="MRTF01000006">
    <property type="protein sequence ID" value="OME91442.1"/>
    <property type="molecule type" value="Genomic_DNA"/>
</dbReference>
<dbReference type="InterPro" id="IPR009057">
    <property type="entry name" value="Homeodomain-like_sf"/>
</dbReference>
<dbReference type="PANTHER" id="PTHR43280:SF2">
    <property type="entry name" value="HTH-TYPE TRANSCRIPTIONAL REGULATOR EXSA"/>
    <property type="match status" value="1"/>
</dbReference>
<keyword evidence="2" id="KW-0238">DNA-binding</keyword>
<accession>A0A1R1AZF1</accession>
<dbReference type="SMART" id="SM00342">
    <property type="entry name" value="HTH_ARAC"/>
    <property type="match status" value="1"/>
</dbReference>
<dbReference type="InterPro" id="IPR011006">
    <property type="entry name" value="CheY-like_superfamily"/>
</dbReference>
<keyword evidence="3" id="KW-0804">Transcription</keyword>
<evidence type="ECO:0000256" key="1">
    <source>
        <dbReference type="ARBA" id="ARBA00023015"/>
    </source>
</evidence>
<dbReference type="GO" id="GO:0000160">
    <property type="term" value="P:phosphorelay signal transduction system"/>
    <property type="evidence" value="ECO:0007669"/>
    <property type="project" value="InterPro"/>
</dbReference>
<proteinExistence type="predicted"/>
<dbReference type="PROSITE" id="PS50110">
    <property type="entry name" value="RESPONSE_REGULATORY"/>
    <property type="match status" value="1"/>
</dbReference>
<comment type="caution">
    <text evidence="7">The sequence shown here is derived from an EMBL/GenBank/DDBJ whole genome shotgun (WGS) entry which is preliminary data.</text>
</comment>
<keyword evidence="1" id="KW-0805">Transcription regulation</keyword>
<evidence type="ECO:0000259" key="5">
    <source>
        <dbReference type="PROSITE" id="PS01124"/>
    </source>
</evidence>
<dbReference type="GO" id="GO:0003700">
    <property type="term" value="F:DNA-binding transcription factor activity"/>
    <property type="evidence" value="ECO:0007669"/>
    <property type="project" value="InterPro"/>
</dbReference>
<keyword evidence="4" id="KW-0597">Phosphoprotein</keyword>
<dbReference type="STRING" id="1401.BK123_18460"/>
<dbReference type="PANTHER" id="PTHR43280">
    <property type="entry name" value="ARAC-FAMILY TRANSCRIPTIONAL REGULATOR"/>
    <property type="match status" value="1"/>
</dbReference>
<dbReference type="OrthoDB" id="2546565at2"/>